<evidence type="ECO:0000259" key="1">
    <source>
        <dbReference type="Pfam" id="PF01575"/>
    </source>
</evidence>
<dbReference type="InterPro" id="IPR052342">
    <property type="entry name" value="MCH/BMMD"/>
</dbReference>
<sequence length="161" mass="18370">MFTLEDFKVGQTDEFGDYLITKEEIIEFARKYDPQLFHTDEEYAKKFHFGDLIASGWMTCSVMMRMFCDHFLNNSAGAGAPGVDELRWKKPVYAGDRLHCKTEVLDVIPSKSRPYLGTVKTKVEVINQKDEIVLSLITIAMFLKREAAEKAQTEGLARLHG</sequence>
<dbReference type="EMBL" id="VFIY01000014">
    <property type="protein sequence ID" value="TPD59517.1"/>
    <property type="molecule type" value="Genomic_DNA"/>
</dbReference>
<evidence type="ECO:0000313" key="2">
    <source>
        <dbReference type="EMBL" id="TPD59517.1"/>
    </source>
</evidence>
<gene>
    <name evidence="2" type="ORF">FIV46_11625</name>
</gene>
<feature type="domain" description="MaoC-like" evidence="1">
    <location>
        <begin position="15"/>
        <end position="123"/>
    </location>
</feature>
<protein>
    <submittedName>
        <fullName evidence="2">MaoC family dehydratase</fullName>
    </submittedName>
</protein>
<comment type="caution">
    <text evidence="2">The sequence shown here is derived from an EMBL/GenBank/DDBJ whole genome shotgun (WGS) entry which is preliminary data.</text>
</comment>
<dbReference type="SUPFAM" id="SSF54637">
    <property type="entry name" value="Thioesterase/thiol ester dehydrase-isomerase"/>
    <property type="match status" value="1"/>
</dbReference>
<reference evidence="3" key="1">
    <citation type="submission" date="2019-06" db="EMBL/GenBank/DDBJ databases">
        <title>The complete genome of Emcibacter congregatus ZYLT.</title>
        <authorList>
            <person name="Zhao Z."/>
        </authorList>
    </citation>
    <scope>NUCLEOTIDE SEQUENCE [LARGE SCALE GENOMIC DNA]</scope>
    <source>
        <strain evidence="3">MCCC 1A06723</strain>
    </source>
</reference>
<evidence type="ECO:0000313" key="3">
    <source>
        <dbReference type="Proteomes" id="UP000319148"/>
    </source>
</evidence>
<dbReference type="Gene3D" id="3.10.129.10">
    <property type="entry name" value="Hotdog Thioesterase"/>
    <property type="match status" value="1"/>
</dbReference>
<proteinExistence type="predicted"/>
<dbReference type="PANTHER" id="PTHR43664">
    <property type="entry name" value="MONOAMINE OXIDASE-RELATED"/>
    <property type="match status" value="1"/>
</dbReference>
<keyword evidence="3" id="KW-1185">Reference proteome</keyword>
<dbReference type="Proteomes" id="UP000319148">
    <property type="component" value="Unassembled WGS sequence"/>
</dbReference>
<name>A0A501PHF3_9PROT</name>
<dbReference type="AlphaFoldDB" id="A0A501PHF3"/>
<organism evidence="2 3">
    <name type="scientific">Emcibacter nanhaiensis</name>
    <dbReference type="NCBI Taxonomy" id="1505037"/>
    <lineage>
        <taxon>Bacteria</taxon>
        <taxon>Pseudomonadati</taxon>
        <taxon>Pseudomonadota</taxon>
        <taxon>Alphaproteobacteria</taxon>
        <taxon>Emcibacterales</taxon>
        <taxon>Emcibacteraceae</taxon>
        <taxon>Emcibacter</taxon>
    </lineage>
</organism>
<dbReference type="InterPro" id="IPR029069">
    <property type="entry name" value="HotDog_dom_sf"/>
</dbReference>
<dbReference type="CDD" id="cd03454">
    <property type="entry name" value="YdeM"/>
    <property type="match status" value="1"/>
</dbReference>
<dbReference type="OrthoDB" id="9796589at2"/>
<dbReference type="InterPro" id="IPR002539">
    <property type="entry name" value="MaoC-like_dom"/>
</dbReference>
<accession>A0A501PHF3</accession>
<dbReference type="PANTHER" id="PTHR43664:SF1">
    <property type="entry name" value="BETA-METHYLMALYL-COA DEHYDRATASE"/>
    <property type="match status" value="1"/>
</dbReference>
<dbReference type="Pfam" id="PF01575">
    <property type="entry name" value="MaoC_dehydratas"/>
    <property type="match status" value="1"/>
</dbReference>